<reference evidence="2 3" key="1">
    <citation type="submission" date="2019-03" db="EMBL/GenBank/DDBJ databases">
        <title>First draft genome of Liparis tanakae, snailfish: a comprehensive survey of snailfish specific genes.</title>
        <authorList>
            <person name="Kim W."/>
            <person name="Song I."/>
            <person name="Jeong J.-H."/>
            <person name="Kim D."/>
            <person name="Kim S."/>
            <person name="Ryu S."/>
            <person name="Song J.Y."/>
            <person name="Lee S.K."/>
        </authorList>
    </citation>
    <scope>NUCLEOTIDE SEQUENCE [LARGE SCALE GENOMIC DNA]</scope>
    <source>
        <tissue evidence="2">Muscle</tissue>
    </source>
</reference>
<feature type="region of interest" description="Disordered" evidence="1">
    <location>
        <begin position="88"/>
        <end position="109"/>
    </location>
</feature>
<dbReference type="EMBL" id="SRLO01000060">
    <property type="protein sequence ID" value="TNN79915.1"/>
    <property type="molecule type" value="Genomic_DNA"/>
</dbReference>
<evidence type="ECO:0000313" key="2">
    <source>
        <dbReference type="EMBL" id="TNN79915.1"/>
    </source>
</evidence>
<dbReference type="AlphaFoldDB" id="A0A4Z2IPT9"/>
<accession>A0A4Z2IPT9</accession>
<proteinExistence type="predicted"/>
<evidence type="ECO:0000256" key="1">
    <source>
        <dbReference type="SAM" id="MobiDB-lite"/>
    </source>
</evidence>
<comment type="caution">
    <text evidence="2">The sequence shown here is derived from an EMBL/GenBank/DDBJ whole genome shotgun (WGS) entry which is preliminary data.</text>
</comment>
<protein>
    <submittedName>
        <fullName evidence="2">Uncharacterized protein</fullName>
    </submittedName>
</protein>
<gene>
    <name evidence="2" type="ORF">EYF80_009952</name>
</gene>
<dbReference type="Proteomes" id="UP000314294">
    <property type="component" value="Unassembled WGS sequence"/>
</dbReference>
<sequence>MPTVLMKGCPGLSTPVWMARSSVYPLGPSGATYNDEAARIGPASLVFDTCALKPRGAPDASQMLDVTSPGRVASAHRRPGVDVLPVEQKTSRYRAAHERGRRSDEAPLVGAGAGEPFNWSHVKMDGRLYCFTLRAADCGLKRN</sequence>
<name>A0A4Z2IPT9_9TELE</name>
<evidence type="ECO:0000313" key="3">
    <source>
        <dbReference type="Proteomes" id="UP000314294"/>
    </source>
</evidence>
<organism evidence="2 3">
    <name type="scientific">Liparis tanakae</name>
    <name type="common">Tanaka's snailfish</name>
    <dbReference type="NCBI Taxonomy" id="230148"/>
    <lineage>
        <taxon>Eukaryota</taxon>
        <taxon>Metazoa</taxon>
        <taxon>Chordata</taxon>
        <taxon>Craniata</taxon>
        <taxon>Vertebrata</taxon>
        <taxon>Euteleostomi</taxon>
        <taxon>Actinopterygii</taxon>
        <taxon>Neopterygii</taxon>
        <taxon>Teleostei</taxon>
        <taxon>Neoteleostei</taxon>
        <taxon>Acanthomorphata</taxon>
        <taxon>Eupercaria</taxon>
        <taxon>Perciformes</taxon>
        <taxon>Cottioidei</taxon>
        <taxon>Cottales</taxon>
        <taxon>Liparidae</taxon>
        <taxon>Liparis</taxon>
    </lineage>
</organism>
<keyword evidence="3" id="KW-1185">Reference proteome</keyword>
<feature type="compositionally biased region" description="Basic and acidic residues" evidence="1">
    <location>
        <begin position="95"/>
        <end position="105"/>
    </location>
</feature>